<evidence type="ECO:0000256" key="2">
    <source>
        <dbReference type="SAM" id="MobiDB-lite"/>
    </source>
</evidence>
<dbReference type="PANTHER" id="PTHR34598">
    <property type="entry name" value="BLL6449 PROTEIN"/>
    <property type="match status" value="1"/>
</dbReference>
<dbReference type="EMBL" id="ML210208">
    <property type="protein sequence ID" value="TFK23979.1"/>
    <property type="molecule type" value="Genomic_DNA"/>
</dbReference>
<dbReference type="NCBIfam" id="NF041278">
    <property type="entry name" value="CmcJ_NvfI_EfuI"/>
    <property type="match status" value="1"/>
</dbReference>
<evidence type="ECO:0000256" key="1">
    <source>
        <dbReference type="ARBA" id="ARBA00023604"/>
    </source>
</evidence>
<comment type="similarity">
    <text evidence="1">Belongs to the asaB hydroxylase/desaturase family.</text>
</comment>
<keyword evidence="4" id="KW-1185">Reference proteome</keyword>
<dbReference type="Proteomes" id="UP000307440">
    <property type="component" value="Unassembled WGS sequence"/>
</dbReference>
<dbReference type="PANTHER" id="PTHR34598:SF1">
    <property type="entry name" value="PUTATIVE (AFU_ORTHOLOGUE AFUA_3G13140)-RELATED"/>
    <property type="match status" value="1"/>
</dbReference>
<accession>A0A5C3KTP1</accession>
<dbReference type="OrthoDB" id="412788at2759"/>
<evidence type="ECO:0008006" key="5">
    <source>
        <dbReference type="Google" id="ProtNLM"/>
    </source>
</evidence>
<proteinExistence type="inferred from homology"/>
<gene>
    <name evidence="3" type="ORF">FA15DRAFT_756826</name>
</gene>
<dbReference type="AlphaFoldDB" id="A0A5C3KTP1"/>
<dbReference type="STRING" id="230819.A0A5C3KTP1"/>
<feature type="region of interest" description="Disordered" evidence="2">
    <location>
        <begin position="30"/>
        <end position="49"/>
    </location>
</feature>
<evidence type="ECO:0000313" key="4">
    <source>
        <dbReference type="Proteomes" id="UP000307440"/>
    </source>
</evidence>
<protein>
    <recommendedName>
        <fullName evidence="5">Methyltransferase</fullName>
    </recommendedName>
</protein>
<evidence type="ECO:0000313" key="3">
    <source>
        <dbReference type="EMBL" id="TFK23979.1"/>
    </source>
</evidence>
<dbReference type="GO" id="GO:0016491">
    <property type="term" value="F:oxidoreductase activity"/>
    <property type="evidence" value="ECO:0007669"/>
    <property type="project" value="InterPro"/>
</dbReference>
<dbReference type="InterPro" id="IPR044053">
    <property type="entry name" value="AsaB-like"/>
</dbReference>
<name>A0A5C3KTP1_COPMA</name>
<reference evidence="3 4" key="1">
    <citation type="journal article" date="2019" name="Nat. Ecol. Evol.">
        <title>Megaphylogeny resolves global patterns of mushroom evolution.</title>
        <authorList>
            <person name="Varga T."/>
            <person name="Krizsan K."/>
            <person name="Foldi C."/>
            <person name="Dima B."/>
            <person name="Sanchez-Garcia M."/>
            <person name="Sanchez-Ramirez S."/>
            <person name="Szollosi G.J."/>
            <person name="Szarkandi J.G."/>
            <person name="Papp V."/>
            <person name="Albert L."/>
            <person name="Andreopoulos W."/>
            <person name="Angelini C."/>
            <person name="Antonin V."/>
            <person name="Barry K.W."/>
            <person name="Bougher N.L."/>
            <person name="Buchanan P."/>
            <person name="Buyck B."/>
            <person name="Bense V."/>
            <person name="Catcheside P."/>
            <person name="Chovatia M."/>
            <person name="Cooper J."/>
            <person name="Damon W."/>
            <person name="Desjardin D."/>
            <person name="Finy P."/>
            <person name="Geml J."/>
            <person name="Haridas S."/>
            <person name="Hughes K."/>
            <person name="Justo A."/>
            <person name="Karasinski D."/>
            <person name="Kautmanova I."/>
            <person name="Kiss B."/>
            <person name="Kocsube S."/>
            <person name="Kotiranta H."/>
            <person name="LaButti K.M."/>
            <person name="Lechner B.E."/>
            <person name="Liimatainen K."/>
            <person name="Lipzen A."/>
            <person name="Lukacs Z."/>
            <person name="Mihaltcheva S."/>
            <person name="Morgado L.N."/>
            <person name="Niskanen T."/>
            <person name="Noordeloos M.E."/>
            <person name="Ohm R.A."/>
            <person name="Ortiz-Santana B."/>
            <person name="Ovrebo C."/>
            <person name="Racz N."/>
            <person name="Riley R."/>
            <person name="Savchenko A."/>
            <person name="Shiryaev A."/>
            <person name="Soop K."/>
            <person name="Spirin V."/>
            <person name="Szebenyi C."/>
            <person name="Tomsovsky M."/>
            <person name="Tulloss R.E."/>
            <person name="Uehling J."/>
            <person name="Grigoriev I.V."/>
            <person name="Vagvolgyi C."/>
            <person name="Papp T."/>
            <person name="Martin F.M."/>
            <person name="Miettinen O."/>
            <person name="Hibbett D.S."/>
            <person name="Nagy L.G."/>
        </authorList>
    </citation>
    <scope>NUCLEOTIDE SEQUENCE [LARGE SCALE GENOMIC DNA]</scope>
    <source>
        <strain evidence="3 4">CBS 121175</strain>
    </source>
</reference>
<sequence>MSGNPCEDTVVGTIHYFVPPEDGSVAYQSSEIDPETGDRKRNFSRQGRPCNIENVRGKLEQFTLDAAGFQFFNRPAAHSKFEDDKDIVDDYYPESVEFIKEVTGAVKVVIFDHTIRRRRPGIIDDGPTKRQPVMHVHVDQTAAAAVARVRRHLPTDEANRLLQGRFQILNLWRPVKYTADDYPLALCDFRSVDPKEDPSLMKVIYPNFQGETLGVKYNADHKWKYLRTMTTDEVVLFKCYDSSSKKGVATFAPHSAFIDPTTPPDALLRESIELRALVFYK</sequence>
<organism evidence="3 4">
    <name type="scientific">Coprinopsis marcescibilis</name>
    <name type="common">Agaric fungus</name>
    <name type="synonym">Psathyrella marcescibilis</name>
    <dbReference type="NCBI Taxonomy" id="230819"/>
    <lineage>
        <taxon>Eukaryota</taxon>
        <taxon>Fungi</taxon>
        <taxon>Dikarya</taxon>
        <taxon>Basidiomycota</taxon>
        <taxon>Agaricomycotina</taxon>
        <taxon>Agaricomycetes</taxon>
        <taxon>Agaricomycetidae</taxon>
        <taxon>Agaricales</taxon>
        <taxon>Agaricineae</taxon>
        <taxon>Psathyrellaceae</taxon>
        <taxon>Coprinopsis</taxon>
    </lineage>
</organism>